<feature type="transmembrane region" description="Helical" evidence="2">
    <location>
        <begin position="193"/>
        <end position="212"/>
    </location>
</feature>
<keyword evidence="4" id="KW-1185">Reference proteome</keyword>
<keyword evidence="2" id="KW-0812">Transmembrane</keyword>
<name>A0ABQ4IU77_9ACTN</name>
<dbReference type="Proteomes" id="UP000643165">
    <property type="component" value="Unassembled WGS sequence"/>
</dbReference>
<feature type="transmembrane region" description="Helical" evidence="2">
    <location>
        <begin position="132"/>
        <end position="153"/>
    </location>
</feature>
<feature type="transmembrane region" description="Helical" evidence="2">
    <location>
        <begin position="252"/>
        <end position="276"/>
    </location>
</feature>
<evidence type="ECO:0000313" key="4">
    <source>
        <dbReference type="Proteomes" id="UP000643165"/>
    </source>
</evidence>
<feature type="transmembrane region" description="Helical" evidence="2">
    <location>
        <begin position="337"/>
        <end position="356"/>
    </location>
</feature>
<dbReference type="EMBL" id="BOPB01000010">
    <property type="protein sequence ID" value="GIJ21478.1"/>
    <property type="molecule type" value="Genomic_DNA"/>
</dbReference>
<feature type="transmembrane region" description="Helical" evidence="2">
    <location>
        <begin position="219"/>
        <end position="240"/>
    </location>
</feature>
<feature type="transmembrane region" description="Helical" evidence="2">
    <location>
        <begin position="54"/>
        <end position="72"/>
    </location>
</feature>
<organism evidence="3 4">
    <name type="scientific">Micromonospora lutea</name>
    <dbReference type="NCBI Taxonomy" id="419825"/>
    <lineage>
        <taxon>Bacteria</taxon>
        <taxon>Bacillati</taxon>
        <taxon>Actinomycetota</taxon>
        <taxon>Actinomycetes</taxon>
        <taxon>Micromonosporales</taxon>
        <taxon>Micromonosporaceae</taxon>
        <taxon>Micromonospora</taxon>
    </lineage>
</organism>
<keyword evidence="2" id="KW-1133">Transmembrane helix</keyword>
<protein>
    <submittedName>
        <fullName evidence="3">Uncharacterized protein</fullName>
    </submittedName>
</protein>
<evidence type="ECO:0000256" key="1">
    <source>
        <dbReference type="SAM" id="MobiDB-lite"/>
    </source>
</evidence>
<evidence type="ECO:0000313" key="3">
    <source>
        <dbReference type="EMBL" id="GIJ21478.1"/>
    </source>
</evidence>
<feature type="region of interest" description="Disordered" evidence="1">
    <location>
        <begin position="1"/>
        <end position="39"/>
    </location>
</feature>
<gene>
    <name evidence="3" type="ORF">Vlu01_21020</name>
</gene>
<keyword evidence="2" id="KW-0472">Membrane</keyword>
<proteinExistence type="predicted"/>
<evidence type="ECO:0000256" key="2">
    <source>
        <dbReference type="SAM" id="Phobius"/>
    </source>
</evidence>
<comment type="caution">
    <text evidence="3">The sequence shown here is derived from an EMBL/GenBank/DDBJ whole genome shotgun (WGS) entry which is preliminary data.</text>
</comment>
<feature type="transmembrane region" description="Helical" evidence="2">
    <location>
        <begin position="106"/>
        <end position="125"/>
    </location>
</feature>
<sequence length="369" mass="38761">MTAGRRRGGPPHLTGVTVSHPGSPGSLDQSAGLPPADAPAEAEQSWLGARWGRLLMTMVTLGLVIGSVAAPWSEVQLEVLGSRDDSLFYQDSTTGLAVTEIDGWGWAYLLLLVPLVLLTVAAVVLPRSAGRAAAVAAGGALLAMTTVLVGAAYHLSSTPDEAAARWAEVVRRLTPVMDRDYGSIWFGYDSPGLTFAVLAVATLAAVVLTSAWPGSGRVVVAGAGTLALLAGIALPWVTVYGATASELDRRNVWWPTLGGGAVLIMVGMLAVAALTWWAALRRSTRGRLALLLVTVPAALALFIAPDYVKVDPEEWQDAAERARFLAVTYDVRSAAELVQLAPVLFLVAMVLAWSAARRRARAARSPQLG</sequence>
<feature type="transmembrane region" description="Helical" evidence="2">
    <location>
        <begin position="288"/>
        <end position="305"/>
    </location>
</feature>
<accession>A0ABQ4IU77</accession>
<reference evidence="3 4" key="1">
    <citation type="submission" date="2021-01" db="EMBL/GenBank/DDBJ databases">
        <title>Whole genome shotgun sequence of Verrucosispora lutea NBRC 106530.</title>
        <authorList>
            <person name="Komaki H."/>
            <person name="Tamura T."/>
        </authorList>
    </citation>
    <scope>NUCLEOTIDE SEQUENCE [LARGE SCALE GENOMIC DNA]</scope>
    <source>
        <strain evidence="3 4">NBRC 106530</strain>
    </source>
</reference>